<keyword evidence="2" id="KW-0221">Differentiation</keyword>
<evidence type="ECO:0000313" key="12">
    <source>
        <dbReference type="Proteomes" id="UP000001292"/>
    </source>
</evidence>
<dbReference type="GO" id="GO:0016202">
    <property type="term" value="P:regulation of striated muscle tissue development"/>
    <property type="evidence" value="ECO:0007669"/>
    <property type="project" value="EnsemblMetazoa"/>
</dbReference>
<dbReference type="AlphaFoldDB" id="B4I8F4"/>
<dbReference type="GO" id="GO:0007443">
    <property type="term" value="P:Malpighian tubule morphogenesis"/>
    <property type="evidence" value="ECO:0007669"/>
    <property type="project" value="EnsemblMetazoa"/>
</dbReference>
<evidence type="ECO:0000256" key="9">
    <source>
        <dbReference type="SAM" id="MobiDB-lite"/>
    </source>
</evidence>
<feature type="region of interest" description="Disordered" evidence="9">
    <location>
        <begin position="325"/>
        <end position="360"/>
    </location>
</feature>
<keyword evidence="4" id="KW-0238">DNA-binding</keyword>
<dbReference type="PANTHER" id="PTHR23349:SF50">
    <property type="entry name" value="PROTEIN TWIST"/>
    <property type="match status" value="1"/>
</dbReference>
<keyword evidence="5" id="KW-0804">Transcription</keyword>
<dbReference type="GO" id="GO:0005737">
    <property type="term" value="C:cytoplasm"/>
    <property type="evidence" value="ECO:0007669"/>
    <property type="project" value="EnsemblMetazoa"/>
</dbReference>
<evidence type="ECO:0000313" key="11">
    <source>
        <dbReference type="EMBL" id="EDW56879.1"/>
    </source>
</evidence>
<evidence type="ECO:0000259" key="10">
    <source>
        <dbReference type="PROSITE" id="PS50888"/>
    </source>
</evidence>
<proteinExistence type="predicted"/>
<comment type="function">
    <text evidence="7">Involved in the establishment and dorsoventral patterning of germ layers in the embryo.</text>
</comment>
<dbReference type="PhylomeDB" id="B4I8F4"/>
<gene>
    <name evidence="11" type="primary">Dsec\GM15978</name>
    <name evidence="11" type="ORF">Dsec_GM15978</name>
</gene>
<dbReference type="PROSITE" id="PS50888">
    <property type="entry name" value="BHLH"/>
    <property type="match status" value="1"/>
</dbReference>
<dbReference type="InterPro" id="IPR050283">
    <property type="entry name" value="E-box_TF_Regulators"/>
</dbReference>
<feature type="region of interest" description="Disordered" evidence="9">
    <location>
        <begin position="98"/>
        <end position="165"/>
    </location>
</feature>
<keyword evidence="12" id="KW-1185">Reference proteome</keyword>
<feature type="compositionally biased region" description="Basic residues" evidence="9">
    <location>
        <begin position="54"/>
        <end position="68"/>
    </location>
</feature>
<dbReference type="Proteomes" id="UP000001292">
    <property type="component" value="Unassembled WGS sequence"/>
</dbReference>
<dbReference type="EMBL" id="CH480824">
    <property type="protein sequence ID" value="EDW56879.1"/>
    <property type="molecule type" value="Genomic_DNA"/>
</dbReference>
<protein>
    <recommendedName>
        <fullName evidence="8">Protein twist</fullName>
    </recommendedName>
</protein>
<evidence type="ECO:0000256" key="2">
    <source>
        <dbReference type="ARBA" id="ARBA00022782"/>
    </source>
</evidence>
<evidence type="ECO:0000256" key="7">
    <source>
        <dbReference type="ARBA" id="ARBA00059086"/>
    </source>
</evidence>
<dbReference type="GO" id="GO:0000981">
    <property type="term" value="F:DNA-binding transcription factor activity, RNA polymerase II-specific"/>
    <property type="evidence" value="ECO:0007669"/>
    <property type="project" value="EnsemblMetazoa"/>
</dbReference>
<evidence type="ECO:0000256" key="8">
    <source>
        <dbReference type="ARBA" id="ARBA00072365"/>
    </source>
</evidence>
<dbReference type="CDD" id="cd11464">
    <property type="entry name" value="bHLH_TS_TWIST"/>
    <property type="match status" value="1"/>
</dbReference>
<keyword evidence="3" id="KW-0805">Transcription regulation</keyword>
<dbReference type="InterPro" id="IPR015789">
    <property type="entry name" value="Twist-rel_bHLH"/>
</dbReference>
<feature type="compositionally biased region" description="Low complexity" evidence="9">
    <location>
        <begin position="102"/>
        <end position="134"/>
    </location>
</feature>
<accession>B4I8F4</accession>
<dbReference type="GO" id="GO:0007435">
    <property type="term" value="P:salivary gland morphogenesis"/>
    <property type="evidence" value="ECO:0007669"/>
    <property type="project" value="EnsemblMetazoa"/>
</dbReference>
<dbReference type="SMART" id="SM00353">
    <property type="entry name" value="HLH"/>
    <property type="match status" value="1"/>
</dbReference>
<evidence type="ECO:0000256" key="5">
    <source>
        <dbReference type="ARBA" id="ARBA00023163"/>
    </source>
</evidence>
<dbReference type="OMA" id="SSDYDCQ"/>
<dbReference type="InterPro" id="IPR036638">
    <property type="entry name" value="HLH_DNA-bd_sf"/>
</dbReference>
<feature type="region of interest" description="Disordered" evidence="9">
    <location>
        <begin position="242"/>
        <end position="261"/>
    </location>
</feature>
<evidence type="ECO:0000256" key="6">
    <source>
        <dbReference type="ARBA" id="ARBA00023242"/>
    </source>
</evidence>
<feature type="domain" description="BHLH" evidence="10">
    <location>
        <begin position="360"/>
        <end position="411"/>
    </location>
</feature>
<dbReference type="Gene3D" id="4.10.280.10">
    <property type="entry name" value="Helix-loop-helix DNA-binding domain"/>
    <property type="match status" value="1"/>
</dbReference>
<name>B4I8F4_DROSE</name>
<dbReference type="SUPFAM" id="SSF47459">
    <property type="entry name" value="HLH, helix-loop-helix DNA-binding domain"/>
    <property type="match status" value="1"/>
</dbReference>
<dbReference type="HOGENOM" id="CLU_529215_0_0_1"/>
<sequence>MMSTRSVSPKVLLDISYKPTLPNIMELQNNVIKLIQVEQQAYMQSGYQLQHQQQHLHAHQHHQQHHQQQHTQYAPLPSEYAAYGITELEDTDYNIPSHEVLSTSSNQSAQSASLELNNNNTSSNTTSSGNNPSGFDAQTSSGSSWNEHGKRARSSGDYDCQTGGSLVMQPEHKKLIHQQQQQQHQQQIYVDYLPTTVDEVASAQSCPGVQSTCTSPQSHFDFPDEELPEHKAQVFLPLYNNQQQQSQQQQQQQPHQQSHAQMHFQNAYRQSYDGYEPANSLNGSAYSSSDRDDMEYARHNALSSVSDLNGGVMSPACLADDGSAGSLLDGSDAGGKAFRKPRRRLKRKPSKTEETDEFSNQRVMANVRERQRTQSLNDAFKSLQQIIPTLPSDKLSKIQTLKLATRYIDFLCRMLSSSDISLLKALEAQGSPSAYGSASSLLSAAANGAEADLKCLRKANGAPIIPPEKLSYLFGVWRMEGDAQHQKA</sequence>
<reference evidence="11 12" key="1">
    <citation type="journal article" date="2007" name="Nature">
        <title>Evolution of genes and genomes on the Drosophila phylogeny.</title>
        <authorList>
            <consortium name="Drosophila 12 Genomes Consortium"/>
            <person name="Clark A.G."/>
            <person name="Eisen M.B."/>
            <person name="Smith D.R."/>
            <person name="Bergman C.M."/>
            <person name="Oliver B."/>
            <person name="Markow T.A."/>
            <person name="Kaufman T.C."/>
            <person name="Kellis M."/>
            <person name="Gelbart W."/>
            <person name="Iyer V.N."/>
            <person name="Pollard D.A."/>
            <person name="Sackton T.B."/>
            <person name="Larracuente A.M."/>
            <person name="Singh N.D."/>
            <person name="Abad J.P."/>
            <person name="Abt D.N."/>
            <person name="Adryan B."/>
            <person name="Aguade M."/>
            <person name="Akashi H."/>
            <person name="Anderson W.W."/>
            <person name="Aquadro C.F."/>
            <person name="Ardell D.H."/>
            <person name="Arguello R."/>
            <person name="Artieri C.G."/>
            <person name="Barbash D.A."/>
            <person name="Barker D."/>
            <person name="Barsanti P."/>
            <person name="Batterham P."/>
            <person name="Batzoglou S."/>
            <person name="Begun D."/>
            <person name="Bhutkar A."/>
            <person name="Blanco E."/>
            <person name="Bosak S.A."/>
            <person name="Bradley R.K."/>
            <person name="Brand A.D."/>
            <person name="Brent M.R."/>
            <person name="Brooks A.N."/>
            <person name="Brown R.H."/>
            <person name="Butlin R.K."/>
            <person name="Caggese C."/>
            <person name="Calvi B.R."/>
            <person name="Bernardo de Carvalho A."/>
            <person name="Caspi A."/>
            <person name="Castrezana S."/>
            <person name="Celniker S.E."/>
            <person name="Chang J.L."/>
            <person name="Chapple C."/>
            <person name="Chatterji S."/>
            <person name="Chinwalla A."/>
            <person name="Civetta A."/>
            <person name="Clifton S.W."/>
            <person name="Comeron J.M."/>
            <person name="Costello J.C."/>
            <person name="Coyne J.A."/>
            <person name="Daub J."/>
            <person name="David R.G."/>
            <person name="Delcher A.L."/>
            <person name="Delehaunty K."/>
            <person name="Do C.B."/>
            <person name="Ebling H."/>
            <person name="Edwards K."/>
            <person name="Eickbush T."/>
            <person name="Evans J.D."/>
            <person name="Filipski A."/>
            <person name="Findeiss S."/>
            <person name="Freyhult E."/>
            <person name="Fulton L."/>
            <person name="Fulton R."/>
            <person name="Garcia A.C."/>
            <person name="Gardiner A."/>
            <person name="Garfield D.A."/>
            <person name="Garvin B.E."/>
            <person name="Gibson G."/>
            <person name="Gilbert D."/>
            <person name="Gnerre S."/>
            <person name="Godfrey J."/>
            <person name="Good R."/>
            <person name="Gotea V."/>
            <person name="Gravely B."/>
            <person name="Greenberg A.J."/>
            <person name="Griffiths-Jones S."/>
            <person name="Gross S."/>
            <person name="Guigo R."/>
            <person name="Gustafson E.A."/>
            <person name="Haerty W."/>
            <person name="Hahn M.W."/>
            <person name="Halligan D.L."/>
            <person name="Halpern A.L."/>
            <person name="Halter G.M."/>
            <person name="Han M.V."/>
            <person name="Heger A."/>
            <person name="Hillier L."/>
            <person name="Hinrichs A.S."/>
            <person name="Holmes I."/>
            <person name="Hoskins R.A."/>
            <person name="Hubisz M.J."/>
            <person name="Hultmark D."/>
            <person name="Huntley M.A."/>
            <person name="Jaffe D.B."/>
            <person name="Jagadeeshan S."/>
            <person name="Jeck W.R."/>
            <person name="Johnson J."/>
            <person name="Jones C.D."/>
            <person name="Jordan W.C."/>
            <person name="Karpen G.H."/>
            <person name="Kataoka E."/>
            <person name="Keightley P.D."/>
            <person name="Kheradpour P."/>
            <person name="Kirkness E.F."/>
            <person name="Koerich L.B."/>
            <person name="Kristiansen K."/>
            <person name="Kudrna D."/>
            <person name="Kulathinal R.J."/>
            <person name="Kumar S."/>
            <person name="Kwok R."/>
            <person name="Lander E."/>
            <person name="Langley C.H."/>
            <person name="Lapoint R."/>
            <person name="Lazzaro B.P."/>
            <person name="Lee S.J."/>
            <person name="Levesque L."/>
            <person name="Li R."/>
            <person name="Lin C.F."/>
            <person name="Lin M.F."/>
            <person name="Lindblad-Toh K."/>
            <person name="Llopart A."/>
            <person name="Long M."/>
            <person name="Low L."/>
            <person name="Lozovsky E."/>
            <person name="Lu J."/>
            <person name="Luo M."/>
            <person name="Machado C.A."/>
            <person name="Makalowski W."/>
            <person name="Marzo M."/>
            <person name="Matsuda M."/>
            <person name="Matzkin L."/>
            <person name="McAllister B."/>
            <person name="McBride C.S."/>
            <person name="McKernan B."/>
            <person name="McKernan K."/>
            <person name="Mendez-Lago M."/>
            <person name="Minx P."/>
            <person name="Mollenhauer M.U."/>
            <person name="Montooth K."/>
            <person name="Mount S.M."/>
            <person name="Mu X."/>
            <person name="Myers E."/>
            <person name="Negre B."/>
            <person name="Newfeld S."/>
            <person name="Nielsen R."/>
            <person name="Noor M.A."/>
            <person name="O'Grady P."/>
            <person name="Pachter L."/>
            <person name="Papaceit M."/>
            <person name="Parisi M.J."/>
            <person name="Parisi M."/>
            <person name="Parts L."/>
            <person name="Pedersen J.S."/>
            <person name="Pesole G."/>
            <person name="Phillippy A.M."/>
            <person name="Ponting C.P."/>
            <person name="Pop M."/>
            <person name="Porcelli D."/>
            <person name="Powell J.R."/>
            <person name="Prohaska S."/>
            <person name="Pruitt K."/>
            <person name="Puig M."/>
            <person name="Quesneville H."/>
            <person name="Ram K.R."/>
            <person name="Rand D."/>
            <person name="Rasmussen M.D."/>
            <person name="Reed L.K."/>
            <person name="Reenan R."/>
            <person name="Reily A."/>
            <person name="Remington K.A."/>
            <person name="Rieger T.T."/>
            <person name="Ritchie M.G."/>
            <person name="Robin C."/>
            <person name="Rogers Y.H."/>
            <person name="Rohde C."/>
            <person name="Rozas J."/>
            <person name="Rubenfield M.J."/>
            <person name="Ruiz A."/>
            <person name="Russo S."/>
            <person name="Salzberg S.L."/>
            <person name="Sanchez-Gracia A."/>
            <person name="Saranga D.J."/>
            <person name="Sato H."/>
            <person name="Schaeffer S.W."/>
            <person name="Schatz M.C."/>
            <person name="Schlenke T."/>
            <person name="Schwartz R."/>
            <person name="Segarra C."/>
            <person name="Singh R.S."/>
            <person name="Sirot L."/>
            <person name="Sirota M."/>
            <person name="Sisneros N.B."/>
            <person name="Smith C.D."/>
            <person name="Smith T.F."/>
            <person name="Spieth J."/>
            <person name="Stage D.E."/>
            <person name="Stark A."/>
            <person name="Stephan W."/>
            <person name="Strausberg R.L."/>
            <person name="Strempel S."/>
            <person name="Sturgill D."/>
            <person name="Sutton G."/>
            <person name="Sutton G.G."/>
            <person name="Tao W."/>
            <person name="Teichmann S."/>
            <person name="Tobari Y.N."/>
            <person name="Tomimura Y."/>
            <person name="Tsolas J.M."/>
            <person name="Valente V.L."/>
            <person name="Venter E."/>
            <person name="Venter J.C."/>
            <person name="Vicario S."/>
            <person name="Vieira F.G."/>
            <person name="Vilella A.J."/>
            <person name="Villasante A."/>
            <person name="Walenz B."/>
            <person name="Wang J."/>
            <person name="Wasserman M."/>
            <person name="Watts T."/>
            <person name="Wilson D."/>
            <person name="Wilson R.K."/>
            <person name="Wing R.A."/>
            <person name="Wolfner M.F."/>
            <person name="Wong A."/>
            <person name="Wong G.K."/>
            <person name="Wu C.I."/>
            <person name="Wu G."/>
            <person name="Yamamoto D."/>
            <person name="Yang H.P."/>
            <person name="Yang S.P."/>
            <person name="Yorke J.A."/>
            <person name="Yoshida K."/>
            <person name="Zdobnov E."/>
            <person name="Zhang P."/>
            <person name="Zhang Y."/>
            <person name="Zimin A.V."/>
            <person name="Baldwin J."/>
            <person name="Abdouelleil A."/>
            <person name="Abdulkadir J."/>
            <person name="Abebe A."/>
            <person name="Abera B."/>
            <person name="Abreu J."/>
            <person name="Acer S.C."/>
            <person name="Aftuck L."/>
            <person name="Alexander A."/>
            <person name="An P."/>
            <person name="Anderson E."/>
            <person name="Anderson S."/>
            <person name="Arachi H."/>
            <person name="Azer M."/>
            <person name="Bachantsang P."/>
            <person name="Barry A."/>
            <person name="Bayul T."/>
            <person name="Berlin A."/>
            <person name="Bessette D."/>
            <person name="Bloom T."/>
            <person name="Blye J."/>
            <person name="Boguslavskiy L."/>
            <person name="Bonnet C."/>
            <person name="Boukhgalter B."/>
            <person name="Bourzgui I."/>
            <person name="Brown A."/>
            <person name="Cahill P."/>
            <person name="Channer S."/>
            <person name="Cheshatsang Y."/>
            <person name="Chuda L."/>
            <person name="Citroen M."/>
            <person name="Collymore A."/>
            <person name="Cooke P."/>
            <person name="Costello M."/>
            <person name="D'Aco K."/>
            <person name="Daza R."/>
            <person name="De Haan G."/>
            <person name="DeGray S."/>
            <person name="DeMaso C."/>
            <person name="Dhargay N."/>
            <person name="Dooley K."/>
            <person name="Dooley E."/>
            <person name="Doricent M."/>
            <person name="Dorje P."/>
            <person name="Dorjee K."/>
            <person name="Dupes A."/>
            <person name="Elong R."/>
            <person name="Falk J."/>
            <person name="Farina A."/>
            <person name="Faro S."/>
            <person name="Ferguson D."/>
            <person name="Fisher S."/>
            <person name="Foley C.D."/>
            <person name="Franke A."/>
            <person name="Friedrich D."/>
            <person name="Gadbois L."/>
            <person name="Gearin G."/>
            <person name="Gearin C.R."/>
            <person name="Giannoukos G."/>
            <person name="Goode T."/>
            <person name="Graham J."/>
            <person name="Grandbois E."/>
            <person name="Grewal S."/>
            <person name="Gyaltsen K."/>
            <person name="Hafez N."/>
            <person name="Hagos B."/>
            <person name="Hall J."/>
            <person name="Henson C."/>
            <person name="Hollinger A."/>
            <person name="Honan T."/>
            <person name="Huard M.D."/>
            <person name="Hughes L."/>
            <person name="Hurhula B."/>
            <person name="Husby M.E."/>
            <person name="Kamat A."/>
            <person name="Kanga B."/>
            <person name="Kashin S."/>
            <person name="Khazanovich D."/>
            <person name="Kisner P."/>
            <person name="Lance K."/>
            <person name="Lara M."/>
            <person name="Lee W."/>
            <person name="Lennon N."/>
            <person name="Letendre F."/>
            <person name="LeVine R."/>
            <person name="Lipovsky A."/>
            <person name="Liu X."/>
            <person name="Liu J."/>
            <person name="Liu S."/>
            <person name="Lokyitsang T."/>
            <person name="Lokyitsang Y."/>
            <person name="Lubonja R."/>
            <person name="Lui A."/>
            <person name="MacDonald P."/>
            <person name="Magnisalis V."/>
            <person name="Maru K."/>
            <person name="Matthews C."/>
            <person name="McCusker W."/>
            <person name="McDonough S."/>
            <person name="Mehta T."/>
            <person name="Meldrim J."/>
            <person name="Meneus L."/>
            <person name="Mihai O."/>
            <person name="Mihalev A."/>
            <person name="Mihova T."/>
            <person name="Mittelman R."/>
            <person name="Mlenga V."/>
            <person name="Montmayeur A."/>
            <person name="Mulrain L."/>
            <person name="Navidi A."/>
            <person name="Naylor J."/>
            <person name="Negash T."/>
            <person name="Nguyen T."/>
            <person name="Nguyen N."/>
            <person name="Nicol R."/>
            <person name="Norbu C."/>
            <person name="Norbu N."/>
            <person name="Novod N."/>
            <person name="O'Neill B."/>
            <person name="Osman S."/>
            <person name="Markiewicz E."/>
            <person name="Oyono O.L."/>
            <person name="Patti C."/>
            <person name="Phunkhang P."/>
            <person name="Pierre F."/>
            <person name="Priest M."/>
            <person name="Raghuraman S."/>
            <person name="Rege F."/>
            <person name="Reyes R."/>
            <person name="Rise C."/>
            <person name="Rogov P."/>
            <person name="Ross K."/>
            <person name="Ryan E."/>
            <person name="Settipalli S."/>
            <person name="Shea T."/>
            <person name="Sherpa N."/>
            <person name="Shi L."/>
            <person name="Shih D."/>
            <person name="Sparrow T."/>
            <person name="Spaulding J."/>
            <person name="Stalker J."/>
            <person name="Stange-Thomann N."/>
            <person name="Stavropoulos S."/>
            <person name="Stone C."/>
            <person name="Strader C."/>
            <person name="Tesfaye S."/>
            <person name="Thomson T."/>
            <person name="Thoulutsang Y."/>
            <person name="Thoulutsang D."/>
            <person name="Topham K."/>
            <person name="Topping I."/>
            <person name="Tsamla T."/>
            <person name="Vassiliev H."/>
            <person name="Vo A."/>
            <person name="Wangchuk T."/>
            <person name="Wangdi T."/>
            <person name="Weiand M."/>
            <person name="Wilkinson J."/>
            <person name="Wilson A."/>
            <person name="Yadav S."/>
            <person name="Young G."/>
            <person name="Yu Q."/>
            <person name="Zembek L."/>
            <person name="Zhong D."/>
            <person name="Zimmer A."/>
            <person name="Zwirko Z."/>
            <person name="Jaffe D.B."/>
            <person name="Alvarez P."/>
            <person name="Brockman W."/>
            <person name="Butler J."/>
            <person name="Chin C."/>
            <person name="Gnerre S."/>
            <person name="Grabherr M."/>
            <person name="Kleber M."/>
            <person name="Mauceli E."/>
            <person name="MacCallum I."/>
        </authorList>
    </citation>
    <scope>NUCLEOTIDE SEQUENCE [LARGE SCALE GENOMIC DNA]</scope>
    <source>
        <strain evidence="12">Rob3c / Tucson 14021-0248.25</strain>
    </source>
</reference>
<dbReference type="FunFam" id="4.10.280.10:FF:000030">
    <property type="entry name" value="Twist transcription factor"/>
    <property type="match status" value="1"/>
</dbReference>
<dbReference type="GO" id="GO:0007370">
    <property type="term" value="P:ventral furrow formation"/>
    <property type="evidence" value="ECO:0007669"/>
    <property type="project" value="EnsemblMetazoa"/>
</dbReference>
<evidence type="ECO:0000256" key="1">
    <source>
        <dbReference type="ARBA" id="ARBA00022473"/>
    </source>
</evidence>
<dbReference type="GO" id="GO:0046982">
    <property type="term" value="F:protein heterodimerization activity"/>
    <property type="evidence" value="ECO:0007669"/>
    <property type="project" value="EnsemblMetazoa"/>
</dbReference>
<organism evidence="12">
    <name type="scientific">Drosophila sechellia</name>
    <name type="common">Fruit fly</name>
    <dbReference type="NCBI Taxonomy" id="7238"/>
    <lineage>
        <taxon>Eukaryota</taxon>
        <taxon>Metazoa</taxon>
        <taxon>Ecdysozoa</taxon>
        <taxon>Arthropoda</taxon>
        <taxon>Hexapoda</taxon>
        <taxon>Insecta</taxon>
        <taxon>Pterygota</taxon>
        <taxon>Neoptera</taxon>
        <taxon>Endopterygota</taxon>
        <taxon>Diptera</taxon>
        <taxon>Brachycera</taxon>
        <taxon>Muscomorpha</taxon>
        <taxon>Ephydroidea</taxon>
        <taxon>Drosophilidae</taxon>
        <taxon>Drosophila</taxon>
        <taxon>Sophophora</taxon>
    </lineage>
</organism>
<dbReference type="GO" id="GO:0001710">
    <property type="term" value="P:mesodermal cell fate commitment"/>
    <property type="evidence" value="ECO:0007669"/>
    <property type="project" value="EnsemblMetazoa"/>
</dbReference>
<dbReference type="GO" id="GO:0055001">
    <property type="term" value="P:muscle cell development"/>
    <property type="evidence" value="ECO:0007669"/>
    <property type="project" value="EnsemblMetazoa"/>
</dbReference>
<dbReference type="PANTHER" id="PTHR23349">
    <property type="entry name" value="BASIC HELIX-LOOP-HELIX TRANSCRIPTION FACTOR, TWIST"/>
    <property type="match status" value="1"/>
</dbReference>
<dbReference type="GO" id="GO:0031032">
    <property type="term" value="P:actomyosin structure organization"/>
    <property type="evidence" value="ECO:0007669"/>
    <property type="project" value="EnsemblMetazoa"/>
</dbReference>
<dbReference type="GO" id="GO:0042803">
    <property type="term" value="F:protein homodimerization activity"/>
    <property type="evidence" value="ECO:0007669"/>
    <property type="project" value="EnsemblMetazoa"/>
</dbReference>
<dbReference type="InterPro" id="IPR011598">
    <property type="entry name" value="bHLH_dom"/>
</dbReference>
<dbReference type="STRING" id="7238.B4I8F4"/>
<keyword evidence="1" id="KW-0217">Developmental protein</keyword>
<keyword evidence="6" id="KW-0539">Nucleus</keyword>
<dbReference type="OrthoDB" id="8583783at2759"/>
<feature type="region of interest" description="Disordered" evidence="9">
    <location>
        <begin position="48"/>
        <end position="72"/>
    </location>
</feature>
<feature type="compositionally biased region" description="Polar residues" evidence="9">
    <location>
        <begin position="136"/>
        <end position="146"/>
    </location>
</feature>
<dbReference type="GO" id="GO:0005634">
    <property type="term" value="C:nucleus"/>
    <property type="evidence" value="ECO:0007669"/>
    <property type="project" value="EnsemblMetazoa"/>
</dbReference>
<evidence type="ECO:0000256" key="4">
    <source>
        <dbReference type="ARBA" id="ARBA00023125"/>
    </source>
</evidence>
<feature type="compositionally biased region" description="Basic residues" evidence="9">
    <location>
        <begin position="337"/>
        <end position="349"/>
    </location>
</feature>
<dbReference type="KEGG" id="dse:6615640"/>
<dbReference type="SMR" id="B4I8F4"/>
<evidence type="ECO:0000256" key="3">
    <source>
        <dbReference type="ARBA" id="ARBA00023015"/>
    </source>
</evidence>
<dbReference type="GO" id="GO:0000977">
    <property type="term" value="F:RNA polymerase II transcription regulatory region sequence-specific DNA binding"/>
    <property type="evidence" value="ECO:0007669"/>
    <property type="project" value="TreeGrafter"/>
</dbReference>
<dbReference type="Pfam" id="PF00010">
    <property type="entry name" value="HLH"/>
    <property type="match status" value="1"/>
</dbReference>
<dbReference type="GO" id="GO:0045944">
    <property type="term" value="P:positive regulation of transcription by RNA polymerase II"/>
    <property type="evidence" value="ECO:0007669"/>
    <property type="project" value="EnsemblMetazoa"/>
</dbReference>